<dbReference type="PANTHER" id="PTHR46825">
    <property type="entry name" value="D-ALANYL-D-ALANINE-CARBOXYPEPTIDASE/ENDOPEPTIDASE AMPH"/>
    <property type="match status" value="1"/>
</dbReference>
<organism evidence="2 3">
    <name type="scientific">Imperialibacter roseus</name>
    <dbReference type="NCBI Taxonomy" id="1324217"/>
    <lineage>
        <taxon>Bacteria</taxon>
        <taxon>Pseudomonadati</taxon>
        <taxon>Bacteroidota</taxon>
        <taxon>Cytophagia</taxon>
        <taxon>Cytophagales</taxon>
        <taxon>Flammeovirgaceae</taxon>
        <taxon>Imperialibacter</taxon>
    </lineage>
</organism>
<dbReference type="RefSeq" id="WP_317491541.1">
    <property type="nucleotide sequence ID" value="NZ_CP136051.1"/>
</dbReference>
<evidence type="ECO:0000313" key="2">
    <source>
        <dbReference type="EMBL" id="WOK08912.1"/>
    </source>
</evidence>
<reference evidence="2 3" key="1">
    <citation type="journal article" date="2023" name="Microbiol. Resour. Announc.">
        <title>Complete Genome Sequence of Imperialibacter roseus strain P4T.</title>
        <authorList>
            <person name="Tizabi D.R."/>
            <person name="Bachvaroff T."/>
            <person name="Hill R.T."/>
        </authorList>
    </citation>
    <scope>NUCLEOTIDE SEQUENCE [LARGE SCALE GENOMIC DNA]</scope>
    <source>
        <strain evidence="2 3">P4T</strain>
    </source>
</reference>
<dbReference type="SUPFAM" id="SSF56601">
    <property type="entry name" value="beta-lactamase/transpeptidase-like"/>
    <property type="match status" value="1"/>
</dbReference>
<dbReference type="PANTHER" id="PTHR46825:SF9">
    <property type="entry name" value="BETA-LACTAMASE-RELATED DOMAIN-CONTAINING PROTEIN"/>
    <property type="match status" value="1"/>
</dbReference>
<evidence type="ECO:0000313" key="3">
    <source>
        <dbReference type="Proteomes" id="UP001302349"/>
    </source>
</evidence>
<dbReference type="Gene3D" id="3.40.710.10">
    <property type="entry name" value="DD-peptidase/beta-lactamase superfamily"/>
    <property type="match status" value="1"/>
</dbReference>
<dbReference type="InterPro" id="IPR012338">
    <property type="entry name" value="Beta-lactam/transpept-like"/>
</dbReference>
<dbReference type="GO" id="GO:0016787">
    <property type="term" value="F:hydrolase activity"/>
    <property type="evidence" value="ECO:0007669"/>
    <property type="project" value="UniProtKB-KW"/>
</dbReference>
<dbReference type="EC" id="3.1.1.103" evidence="2"/>
<dbReference type="InterPro" id="IPR001466">
    <property type="entry name" value="Beta-lactam-related"/>
</dbReference>
<keyword evidence="3" id="KW-1185">Reference proteome</keyword>
<dbReference type="EMBL" id="CP136051">
    <property type="protein sequence ID" value="WOK08912.1"/>
    <property type="molecule type" value="Genomic_DNA"/>
</dbReference>
<dbReference type="PROSITE" id="PS51257">
    <property type="entry name" value="PROKAR_LIPOPROTEIN"/>
    <property type="match status" value="1"/>
</dbReference>
<accession>A0ABZ0IV28</accession>
<feature type="domain" description="Beta-lactamase-related" evidence="1">
    <location>
        <begin position="43"/>
        <end position="331"/>
    </location>
</feature>
<keyword evidence="2" id="KW-0378">Hydrolase</keyword>
<proteinExistence type="predicted"/>
<name>A0ABZ0IV28_9BACT</name>
<sequence>MRSIAVFTISILFLGACTPKETLTSQLHKMVEKYHNEGFYNGTILIADSTGTLLKEAYGMADFDANKPLDITSTFYMASVSKQFTAMAIMLLKEDGKLTFDDTLSTYFPTFPPWADSVTIRNLLTHTSGIPDYYDIGAAVPGFTNSDVVNVVERIDSLHFAPGNKYEYSNTAYVLLSSIVQQISSKGFNEFMQQNVFGSVGMVSTVAYDETMPERTNPCKGFDANGKEDDYPYFTTGGGGLYSNVEDMYKWHQALQNYQLVSQATMEEAYKPMILNDGSTSWYGFGWMLDKENPNKVLHTGTLTSFRTYIERNLSNGQVIIMLNNVGKTKRDELLTEIKTLMNVNH</sequence>
<dbReference type="InterPro" id="IPR050491">
    <property type="entry name" value="AmpC-like"/>
</dbReference>
<dbReference type="Proteomes" id="UP001302349">
    <property type="component" value="Chromosome"/>
</dbReference>
<evidence type="ECO:0000259" key="1">
    <source>
        <dbReference type="Pfam" id="PF00144"/>
    </source>
</evidence>
<protein>
    <submittedName>
        <fullName evidence="2">Serine hydrolase domain-containing protein</fullName>
        <ecNumber evidence="2">3.1.1.103</ecNumber>
    </submittedName>
</protein>
<gene>
    <name evidence="2" type="ORF">RT717_09720</name>
</gene>
<dbReference type="Pfam" id="PF00144">
    <property type="entry name" value="Beta-lactamase"/>
    <property type="match status" value="1"/>
</dbReference>